<feature type="compositionally biased region" description="Low complexity" evidence="1">
    <location>
        <begin position="31"/>
        <end position="48"/>
    </location>
</feature>
<dbReference type="Proteomes" id="UP000308133">
    <property type="component" value="Unassembled WGS sequence"/>
</dbReference>
<name>A0A4V6DV26_9PEZI</name>
<reference evidence="2 3" key="1">
    <citation type="submission" date="2018-02" db="EMBL/GenBank/DDBJ databases">
        <title>Draft genome sequences of Elsinoe sp., causing black scab on jojoba.</title>
        <authorList>
            <person name="Stodart B."/>
            <person name="Jeffress S."/>
            <person name="Ash G."/>
            <person name="Arun Chinnappa K."/>
        </authorList>
    </citation>
    <scope>NUCLEOTIDE SEQUENCE [LARGE SCALE GENOMIC DNA]</scope>
    <source>
        <strain evidence="2 3">Hillstone_2</strain>
    </source>
</reference>
<feature type="compositionally biased region" description="Polar residues" evidence="1">
    <location>
        <begin position="105"/>
        <end position="127"/>
    </location>
</feature>
<accession>A0A4V6DV26</accession>
<evidence type="ECO:0000313" key="3">
    <source>
        <dbReference type="Proteomes" id="UP000308133"/>
    </source>
</evidence>
<sequence length="1041" mass="106405">MAPSNSGTSPTCAPTLTTAPAGSPSDTTVQTAPPVSNPSNSPSLVTTTDSSGRTVISGSGGAITLPSGISSSTVVTLPGGVVVTFQPSTDLPTTASSPLTTTDSNGQTVISDGTGATTLPTGISTPTGVTLPGGSVVTFLPTGSPNSPSATPSVVITTGTGGETIISDASGATTLPTGLSTSSVVTLPGGSFITIQPSSAPPGPSTTPDIVTTTNSAGQTVISDTSGVVTLPTGISTGSVITLPGGSIITFQPSSLPSNQPDTTGIITTTNTLGQTIISDTSGVVTLPTGISTASVITLPGGSTVTFSPTSPVSAPTTTTSTSSTIAGGILPVVTPVPTPQGTVNGSIIPCNLWFFNLCVSWIDINIQGWAFNLPTGIRPPGPPPPITFPPSLSITVSISGTLPPWPAITIDGNRVPSFESEPSPCETESAELCFTSTSFDVNSATVTTSSQVLSTCATVFGCNVQDSATSTTTTATCSATGAGCACATWTYDVGTESSQGDEDPDGDKSDLVQPAARRYRRSPRETGTIPASKVAKATPAPTMPPLRHPALQKRIARDRRNAVRFGNCDLSSTITFNSYPVVSDYPNFPAASSYFVVRKDGVDPAAATCTAGDIYSIDNLAGVSASSGGAAYATQSVGPPNPFVNSDHVYEQSLIKSFFGYVFSAARAPDCDDFKRYFVQTGLLQELFNARWDHDMANIDHPDFAAMDAKVNEKKAAFFVTAGQIQNVAAGQYQAAFDALQDNALVAKFVGFPEIVTLFRNTHERLYQDFVRWDQDLNGCGGLSSTWAATYSEWMTSHLSSRNAVWTNSASAWYQTLTAGLQANPPFPQFTHLASSYPVSSFTVPVGALAGGLAAPPAPPAAPPGVIERQGACTLTAPTATSPTIIPSGTPITINPSDLPTLTSSVVTPTVIPSGTPITINPSDLPTLTSSVIATTATASAVVDIFDARDCENVRETINLVGLNNCYSGNIPCFRVTSANDAAIAGAELSAFATQGCPSGGVPSVDFTIYPNISDITGSPRQPFDSISSLSLLAAGTAQP</sequence>
<protein>
    <submittedName>
        <fullName evidence="2">Uncharacterized protein</fullName>
    </submittedName>
</protein>
<dbReference type="EMBL" id="PTQR01000012">
    <property type="protein sequence ID" value="TKX26622.1"/>
    <property type="molecule type" value="Genomic_DNA"/>
</dbReference>
<evidence type="ECO:0000313" key="2">
    <source>
        <dbReference type="EMBL" id="TKX26622.1"/>
    </source>
</evidence>
<gene>
    <name evidence="2" type="ORF">C1H76_1154</name>
</gene>
<feature type="compositionally biased region" description="Low complexity" evidence="1">
    <location>
        <begin position="87"/>
        <end position="104"/>
    </location>
</feature>
<feature type="compositionally biased region" description="Low complexity" evidence="1">
    <location>
        <begin position="8"/>
        <end position="21"/>
    </location>
</feature>
<proteinExistence type="predicted"/>
<feature type="region of interest" description="Disordered" evidence="1">
    <location>
        <begin position="496"/>
        <end position="550"/>
    </location>
</feature>
<evidence type="ECO:0000256" key="1">
    <source>
        <dbReference type="SAM" id="MobiDB-lite"/>
    </source>
</evidence>
<feature type="region of interest" description="Disordered" evidence="1">
    <location>
        <begin position="1"/>
        <end position="52"/>
    </location>
</feature>
<comment type="caution">
    <text evidence="2">The sequence shown here is derived from an EMBL/GenBank/DDBJ whole genome shotgun (WGS) entry which is preliminary data.</text>
</comment>
<feature type="region of interest" description="Disordered" evidence="1">
    <location>
        <begin position="87"/>
        <end position="127"/>
    </location>
</feature>
<dbReference type="AlphaFoldDB" id="A0A4V6DV26"/>
<organism evidence="2 3">
    <name type="scientific">Elsinoe australis</name>
    <dbReference type="NCBI Taxonomy" id="40998"/>
    <lineage>
        <taxon>Eukaryota</taxon>
        <taxon>Fungi</taxon>
        <taxon>Dikarya</taxon>
        <taxon>Ascomycota</taxon>
        <taxon>Pezizomycotina</taxon>
        <taxon>Dothideomycetes</taxon>
        <taxon>Dothideomycetidae</taxon>
        <taxon>Myriangiales</taxon>
        <taxon>Elsinoaceae</taxon>
        <taxon>Elsinoe</taxon>
    </lineage>
</organism>